<dbReference type="SUPFAM" id="SSF57959">
    <property type="entry name" value="Leucine zipper domain"/>
    <property type="match status" value="1"/>
</dbReference>
<dbReference type="GO" id="GO:0005634">
    <property type="term" value="C:nucleus"/>
    <property type="evidence" value="ECO:0007669"/>
    <property type="project" value="UniProtKB-SubCell"/>
</dbReference>
<feature type="region of interest" description="Disordered" evidence="7">
    <location>
        <begin position="1"/>
        <end position="25"/>
    </location>
</feature>
<evidence type="ECO:0000256" key="3">
    <source>
        <dbReference type="ARBA" id="ARBA00023125"/>
    </source>
</evidence>
<proteinExistence type="predicted"/>
<comment type="subcellular location">
    <subcellularLocation>
        <location evidence="1">Nucleus</location>
    </subcellularLocation>
</comment>
<dbReference type="Proteomes" id="UP000029120">
    <property type="component" value="Chromosome 8"/>
</dbReference>
<evidence type="ECO:0000256" key="4">
    <source>
        <dbReference type="ARBA" id="ARBA00023163"/>
    </source>
</evidence>
<dbReference type="InterPro" id="IPR045314">
    <property type="entry name" value="bZIP_plant_GBF1"/>
</dbReference>
<dbReference type="OrthoDB" id="1435597at2759"/>
<organism evidence="9 10">
    <name type="scientific">Arabis alpina</name>
    <name type="common">Alpine rock-cress</name>
    <dbReference type="NCBI Taxonomy" id="50452"/>
    <lineage>
        <taxon>Eukaryota</taxon>
        <taxon>Viridiplantae</taxon>
        <taxon>Streptophyta</taxon>
        <taxon>Embryophyta</taxon>
        <taxon>Tracheophyta</taxon>
        <taxon>Spermatophyta</taxon>
        <taxon>Magnoliopsida</taxon>
        <taxon>eudicotyledons</taxon>
        <taxon>Gunneridae</taxon>
        <taxon>Pentapetalae</taxon>
        <taxon>rosids</taxon>
        <taxon>malvids</taxon>
        <taxon>Brassicales</taxon>
        <taxon>Brassicaceae</taxon>
        <taxon>Arabideae</taxon>
        <taxon>Arabis</taxon>
    </lineage>
</organism>
<dbReference type="GO" id="GO:0003700">
    <property type="term" value="F:DNA-binding transcription factor activity"/>
    <property type="evidence" value="ECO:0007669"/>
    <property type="project" value="InterPro"/>
</dbReference>
<dbReference type="PROSITE" id="PS50217">
    <property type="entry name" value="BZIP"/>
    <property type="match status" value="1"/>
</dbReference>
<dbReference type="InterPro" id="IPR046347">
    <property type="entry name" value="bZIP_sf"/>
</dbReference>
<dbReference type="CDD" id="cd14702">
    <property type="entry name" value="bZIP_plant_GBF1"/>
    <property type="match status" value="1"/>
</dbReference>
<feature type="region of interest" description="Disordered" evidence="7">
    <location>
        <begin position="72"/>
        <end position="97"/>
    </location>
</feature>
<dbReference type="EMBL" id="CM002876">
    <property type="protein sequence ID" value="KFK27703.1"/>
    <property type="molecule type" value="Genomic_DNA"/>
</dbReference>
<sequence length="271" mass="30178">MSQPSSTSFLPVLGPSTFGDSRATPSLLPTWNPTWNHRTPGDIAMVGVESNEDQLVSQYMNMDNNEAALEGNENVGDGIGRRPGKEIAGSGSHSRNVSVDCYGDGKSSTGVVSTNPPNSSVNSRLFTDNEMKMIMADEKLKKLAITSPKDAKRMISNRESAARSKMKKAQQLFDLNTENATLRAQNNQLQANYNQLQSDYSALENQMREMMIHNQGLLETGRIKDELIEQHRRDSEGMSMQLQQLQQLQSLDMVQQLNTNHLRNQDFDGNI</sequence>
<dbReference type="SMART" id="SM00338">
    <property type="entry name" value="BRLZ"/>
    <property type="match status" value="1"/>
</dbReference>
<keyword evidence="4" id="KW-0804">Transcription</keyword>
<evidence type="ECO:0000313" key="9">
    <source>
        <dbReference type="EMBL" id="KFK27703.1"/>
    </source>
</evidence>
<evidence type="ECO:0000256" key="5">
    <source>
        <dbReference type="ARBA" id="ARBA00023242"/>
    </source>
</evidence>
<evidence type="ECO:0000256" key="7">
    <source>
        <dbReference type="SAM" id="MobiDB-lite"/>
    </source>
</evidence>
<dbReference type="InterPro" id="IPR004827">
    <property type="entry name" value="bZIP"/>
</dbReference>
<keyword evidence="10" id="KW-1185">Reference proteome</keyword>
<dbReference type="Gene3D" id="1.20.5.170">
    <property type="match status" value="1"/>
</dbReference>
<accession>A0A087GCV1</accession>
<protein>
    <recommendedName>
        <fullName evidence="8">BZIP domain-containing protein</fullName>
    </recommendedName>
</protein>
<evidence type="ECO:0000313" key="10">
    <source>
        <dbReference type="Proteomes" id="UP000029120"/>
    </source>
</evidence>
<evidence type="ECO:0000256" key="2">
    <source>
        <dbReference type="ARBA" id="ARBA00023015"/>
    </source>
</evidence>
<evidence type="ECO:0000256" key="6">
    <source>
        <dbReference type="SAM" id="Coils"/>
    </source>
</evidence>
<evidence type="ECO:0000259" key="8">
    <source>
        <dbReference type="PROSITE" id="PS50217"/>
    </source>
</evidence>
<dbReference type="PANTHER" id="PTHR13690:SF124">
    <property type="entry name" value="TRANSCRIPTION FACTOR RF2A"/>
    <property type="match status" value="1"/>
</dbReference>
<dbReference type="GO" id="GO:0003677">
    <property type="term" value="F:DNA binding"/>
    <property type="evidence" value="ECO:0007669"/>
    <property type="project" value="UniProtKB-KW"/>
</dbReference>
<keyword evidence="5" id="KW-0539">Nucleus</keyword>
<evidence type="ECO:0000256" key="1">
    <source>
        <dbReference type="ARBA" id="ARBA00004123"/>
    </source>
</evidence>
<keyword evidence="3" id="KW-0238">DNA-binding</keyword>
<feature type="coiled-coil region" evidence="6">
    <location>
        <begin position="172"/>
        <end position="248"/>
    </location>
</feature>
<reference evidence="10" key="1">
    <citation type="journal article" date="2015" name="Nat. Plants">
        <title>Genome expansion of Arabis alpina linked with retrotransposition and reduced symmetric DNA methylation.</title>
        <authorList>
            <person name="Willing E.M."/>
            <person name="Rawat V."/>
            <person name="Mandakova T."/>
            <person name="Maumus F."/>
            <person name="James G.V."/>
            <person name="Nordstroem K.J."/>
            <person name="Becker C."/>
            <person name="Warthmann N."/>
            <person name="Chica C."/>
            <person name="Szarzynska B."/>
            <person name="Zytnicki M."/>
            <person name="Albani M.C."/>
            <person name="Kiefer C."/>
            <person name="Bergonzi S."/>
            <person name="Castaings L."/>
            <person name="Mateos J.L."/>
            <person name="Berns M.C."/>
            <person name="Bujdoso N."/>
            <person name="Piofczyk T."/>
            <person name="de Lorenzo L."/>
            <person name="Barrero-Sicilia C."/>
            <person name="Mateos I."/>
            <person name="Piednoel M."/>
            <person name="Hagmann J."/>
            <person name="Chen-Min-Tao R."/>
            <person name="Iglesias-Fernandez R."/>
            <person name="Schuster S.C."/>
            <person name="Alonso-Blanco C."/>
            <person name="Roudier F."/>
            <person name="Carbonero P."/>
            <person name="Paz-Ares J."/>
            <person name="Davis S.J."/>
            <person name="Pecinka A."/>
            <person name="Quesneville H."/>
            <person name="Colot V."/>
            <person name="Lysak M.A."/>
            <person name="Weigel D."/>
            <person name="Coupland G."/>
            <person name="Schneeberger K."/>
        </authorList>
    </citation>
    <scope>NUCLEOTIDE SEQUENCE [LARGE SCALE GENOMIC DNA]</scope>
    <source>
        <strain evidence="10">cv. Pajares</strain>
    </source>
</reference>
<dbReference type="Gramene" id="KFK27703">
    <property type="protein sequence ID" value="KFK27703"/>
    <property type="gene ID" value="AALP_AA8G417300"/>
</dbReference>
<dbReference type="Pfam" id="PF00170">
    <property type="entry name" value="bZIP_1"/>
    <property type="match status" value="1"/>
</dbReference>
<name>A0A087GCV1_ARAAL</name>
<feature type="domain" description="BZIP" evidence="8">
    <location>
        <begin position="147"/>
        <end position="210"/>
    </location>
</feature>
<dbReference type="PANTHER" id="PTHR13690">
    <property type="entry name" value="TRANSCRIPTION FACTOR POSF21-RELATED"/>
    <property type="match status" value="1"/>
</dbReference>
<keyword evidence="2" id="KW-0805">Transcription regulation</keyword>
<keyword evidence="6" id="KW-0175">Coiled coil</keyword>
<gene>
    <name evidence="9" type="ordered locus">AALP_Aa8g417300</name>
</gene>
<dbReference type="AlphaFoldDB" id="A0A087GCV1"/>